<organism evidence="6">
    <name type="scientific">Desulfurivibrio alkaliphilus</name>
    <dbReference type="NCBI Taxonomy" id="427923"/>
    <lineage>
        <taxon>Bacteria</taxon>
        <taxon>Pseudomonadati</taxon>
        <taxon>Thermodesulfobacteriota</taxon>
        <taxon>Desulfobulbia</taxon>
        <taxon>Desulfobulbales</taxon>
        <taxon>Desulfobulbaceae</taxon>
        <taxon>Desulfurivibrio</taxon>
    </lineage>
</organism>
<dbReference type="GO" id="GO:0005840">
    <property type="term" value="C:ribosome"/>
    <property type="evidence" value="ECO:0007669"/>
    <property type="project" value="UniProtKB-KW"/>
</dbReference>
<dbReference type="CDD" id="cd00427">
    <property type="entry name" value="Ribosomal_L29_HIP"/>
    <property type="match status" value="1"/>
</dbReference>
<evidence type="ECO:0000256" key="3">
    <source>
        <dbReference type="ARBA" id="ARBA00023274"/>
    </source>
</evidence>
<keyword evidence="2 5" id="KW-0689">Ribosomal protein</keyword>
<dbReference type="GO" id="GO:1990904">
    <property type="term" value="C:ribonucleoprotein complex"/>
    <property type="evidence" value="ECO:0007669"/>
    <property type="project" value="UniProtKB-KW"/>
</dbReference>
<reference evidence="6" key="1">
    <citation type="journal article" date="2020" name="mSystems">
        <title>Genome- and Community-Level Interaction Insights into Carbon Utilization and Element Cycling Functions of Hydrothermarchaeota in Hydrothermal Sediment.</title>
        <authorList>
            <person name="Zhou Z."/>
            <person name="Liu Y."/>
            <person name="Xu W."/>
            <person name="Pan J."/>
            <person name="Luo Z.H."/>
            <person name="Li M."/>
        </authorList>
    </citation>
    <scope>NUCLEOTIDE SEQUENCE [LARGE SCALE GENOMIC DNA]</scope>
    <source>
        <strain evidence="6">SpSt-1224</strain>
    </source>
</reference>
<protein>
    <recommendedName>
        <fullName evidence="4 5">Large ribosomal subunit protein uL29</fullName>
    </recommendedName>
</protein>
<dbReference type="GO" id="GO:0006412">
    <property type="term" value="P:translation"/>
    <property type="evidence" value="ECO:0007669"/>
    <property type="project" value="UniProtKB-UniRule"/>
</dbReference>
<name>A0A7C2TK13_9BACT</name>
<evidence type="ECO:0000256" key="1">
    <source>
        <dbReference type="ARBA" id="ARBA00009254"/>
    </source>
</evidence>
<dbReference type="EMBL" id="DSDS01000037">
    <property type="protein sequence ID" value="HET97414.1"/>
    <property type="molecule type" value="Genomic_DNA"/>
</dbReference>
<dbReference type="InterPro" id="IPR036049">
    <property type="entry name" value="Ribosomal_uL29_sf"/>
</dbReference>
<keyword evidence="3 5" id="KW-0687">Ribonucleoprotein</keyword>
<dbReference type="NCBIfam" id="TIGR00012">
    <property type="entry name" value="L29"/>
    <property type="match status" value="1"/>
</dbReference>
<dbReference type="SUPFAM" id="SSF46561">
    <property type="entry name" value="Ribosomal protein L29 (L29p)"/>
    <property type="match status" value="1"/>
</dbReference>
<comment type="caution">
    <text evidence="6">The sequence shown here is derived from an EMBL/GenBank/DDBJ whole genome shotgun (WGS) entry which is preliminary data.</text>
</comment>
<dbReference type="HAMAP" id="MF_00374">
    <property type="entry name" value="Ribosomal_uL29"/>
    <property type="match status" value="1"/>
</dbReference>
<dbReference type="GO" id="GO:0003735">
    <property type="term" value="F:structural constituent of ribosome"/>
    <property type="evidence" value="ECO:0007669"/>
    <property type="project" value="InterPro"/>
</dbReference>
<evidence type="ECO:0000313" key="6">
    <source>
        <dbReference type="EMBL" id="HET97414.1"/>
    </source>
</evidence>
<proteinExistence type="inferred from homology"/>
<evidence type="ECO:0000256" key="4">
    <source>
        <dbReference type="ARBA" id="ARBA00035204"/>
    </source>
</evidence>
<evidence type="ECO:0000256" key="2">
    <source>
        <dbReference type="ARBA" id="ARBA00022980"/>
    </source>
</evidence>
<sequence>MKIKDIRLMSADEMGAKVRELSEELCRLKFQHGIRPLENTAKIQQTRKAISRIKTVLQETASR</sequence>
<dbReference type="InterPro" id="IPR001854">
    <property type="entry name" value="Ribosomal_uL29"/>
</dbReference>
<comment type="similarity">
    <text evidence="1 5">Belongs to the universal ribosomal protein uL29 family.</text>
</comment>
<accession>A0A7C2TK13</accession>
<dbReference type="Proteomes" id="UP000885986">
    <property type="component" value="Unassembled WGS sequence"/>
</dbReference>
<dbReference type="AlphaFoldDB" id="A0A7C2TK13"/>
<evidence type="ECO:0000256" key="5">
    <source>
        <dbReference type="HAMAP-Rule" id="MF_00374"/>
    </source>
</evidence>
<dbReference type="Gene3D" id="1.10.287.310">
    <property type="match status" value="1"/>
</dbReference>
<gene>
    <name evidence="5" type="primary">rpmC</name>
    <name evidence="6" type="ORF">ENN98_01660</name>
</gene>
<dbReference type="Pfam" id="PF00831">
    <property type="entry name" value="Ribosomal_L29"/>
    <property type="match status" value="1"/>
</dbReference>